<reference evidence="5 6" key="1">
    <citation type="journal article" date="2019" name="Sci. Rep.">
        <title>Comparative genomics of chytrid fungi reveal insights into the obligate biotrophic and pathogenic lifestyle of Synchytrium endobioticum.</title>
        <authorList>
            <person name="van de Vossenberg B.T.L.H."/>
            <person name="Warris S."/>
            <person name="Nguyen H.D.T."/>
            <person name="van Gent-Pelzer M.P.E."/>
            <person name="Joly D.L."/>
            <person name="van de Geest H.C."/>
            <person name="Bonants P.J.M."/>
            <person name="Smith D.S."/>
            <person name="Levesque C.A."/>
            <person name="van der Lee T.A.J."/>
        </authorList>
    </citation>
    <scope>NUCLEOTIDE SEQUENCE [LARGE SCALE GENOMIC DNA]</scope>
    <source>
        <strain evidence="3 6">LEV6574</strain>
        <strain evidence="4 5">MB42</strain>
    </source>
</reference>
<dbReference type="AlphaFoldDB" id="A0A507CMQ4"/>
<dbReference type="Proteomes" id="UP000320475">
    <property type="component" value="Unassembled WGS sequence"/>
</dbReference>
<gene>
    <name evidence="3" type="ORF">SeLEV6574_g08328</name>
    <name evidence="4" type="ORF">SeMB42_g06132</name>
</gene>
<dbReference type="Proteomes" id="UP000317494">
    <property type="component" value="Unassembled WGS sequence"/>
</dbReference>
<keyword evidence="2" id="KW-0732">Signal</keyword>
<name>A0A507CMQ4_9FUNG</name>
<evidence type="ECO:0000313" key="6">
    <source>
        <dbReference type="Proteomes" id="UP000320475"/>
    </source>
</evidence>
<evidence type="ECO:0000313" key="5">
    <source>
        <dbReference type="Proteomes" id="UP000317494"/>
    </source>
</evidence>
<organism evidence="4 5">
    <name type="scientific">Synchytrium endobioticum</name>
    <dbReference type="NCBI Taxonomy" id="286115"/>
    <lineage>
        <taxon>Eukaryota</taxon>
        <taxon>Fungi</taxon>
        <taxon>Fungi incertae sedis</taxon>
        <taxon>Chytridiomycota</taxon>
        <taxon>Chytridiomycota incertae sedis</taxon>
        <taxon>Chytridiomycetes</taxon>
        <taxon>Synchytriales</taxon>
        <taxon>Synchytriaceae</taxon>
        <taxon>Synchytrium</taxon>
    </lineage>
</organism>
<dbReference type="EMBL" id="QEAN01000325">
    <property type="protein sequence ID" value="TPX40155.1"/>
    <property type="molecule type" value="Genomic_DNA"/>
</dbReference>
<accession>A0A507CMQ4</accession>
<dbReference type="EMBL" id="QEAM01000853">
    <property type="protein sequence ID" value="TPX33947.1"/>
    <property type="molecule type" value="Genomic_DNA"/>
</dbReference>
<feature type="region of interest" description="Disordered" evidence="1">
    <location>
        <begin position="79"/>
        <end position="100"/>
    </location>
</feature>
<proteinExistence type="predicted"/>
<sequence>MLSKIVVAIVASSALAVAAPPRKHEGLHDTLGGYKQEGYDLNQGNEDHRYENEQDFAVYQAYSKPEGAVYSLGSHGGYNKHGSHGGHGRDRSRHATYADGGRGDNVFYGKTEYDDTDDEGSHVTKETQVFKIPQFSYVKEVTDEKDAYEKPVANVMKAIEEKVSYENPKVDYVREGGSVHENPEVAYFLKAKQVYAQPDESPEVYIKKVVYIPKTVKKKAARYLEGEKDSGTDGYAGGEHVQEFYEEEYLVPYKSVYVKFDDDATKNGIYVHRDGGYFKGEGSHKGSHEEPVGQEEKNEGFLKNLLEKLEDGLEEVVEKLH</sequence>
<comment type="caution">
    <text evidence="4">The sequence shown here is derived from an EMBL/GenBank/DDBJ whole genome shotgun (WGS) entry which is preliminary data.</text>
</comment>
<feature type="signal peptide" evidence="2">
    <location>
        <begin position="1"/>
        <end position="18"/>
    </location>
</feature>
<dbReference type="VEuPathDB" id="FungiDB:SeMB42_g06132"/>
<evidence type="ECO:0000256" key="1">
    <source>
        <dbReference type="SAM" id="MobiDB-lite"/>
    </source>
</evidence>
<evidence type="ECO:0000313" key="3">
    <source>
        <dbReference type="EMBL" id="TPX33947.1"/>
    </source>
</evidence>
<feature type="compositionally biased region" description="Basic residues" evidence="1">
    <location>
        <begin position="81"/>
        <end position="94"/>
    </location>
</feature>
<evidence type="ECO:0000256" key="2">
    <source>
        <dbReference type="SAM" id="SignalP"/>
    </source>
</evidence>
<protein>
    <submittedName>
        <fullName evidence="4">Uncharacterized protein</fullName>
    </submittedName>
</protein>
<feature type="chain" id="PRO_5036363030" evidence="2">
    <location>
        <begin position="19"/>
        <end position="321"/>
    </location>
</feature>
<evidence type="ECO:0000313" key="4">
    <source>
        <dbReference type="EMBL" id="TPX40155.1"/>
    </source>
</evidence>
<keyword evidence="5" id="KW-1185">Reference proteome</keyword>